<dbReference type="PANTHER" id="PTHR23063:SF52">
    <property type="entry name" value="LYSOPHOSPHATIDYLCHOLINE ACYLTRANSFERASE"/>
    <property type="match status" value="1"/>
</dbReference>
<proteinExistence type="predicted"/>
<evidence type="ECO:0000256" key="2">
    <source>
        <dbReference type="ARBA" id="ARBA00022692"/>
    </source>
</evidence>
<name>A0A9Q0GRT8_9MAGN</name>
<dbReference type="PROSITE" id="PS00018">
    <property type="entry name" value="EF_HAND_1"/>
    <property type="match status" value="1"/>
</dbReference>
<dbReference type="PANTHER" id="PTHR23063">
    <property type="entry name" value="PHOSPHOLIPID ACYLTRANSFERASE"/>
    <property type="match status" value="1"/>
</dbReference>
<evidence type="ECO:0000256" key="6">
    <source>
        <dbReference type="ARBA" id="ARBA00023136"/>
    </source>
</evidence>
<evidence type="ECO:0000256" key="5">
    <source>
        <dbReference type="ARBA" id="ARBA00023098"/>
    </source>
</evidence>
<dbReference type="PROSITE" id="PS50222">
    <property type="entry name" value="EF_HAND_2"/>
    <property type="match status" value="1"/>
</dbReference>
<evidence type="ECO:0000256" key="1">
    <source>
        <dbReference type="ARBA" id="ARBA00022679"/>
    </source>
</evidence>
<protein>
    <recommendedName>
        <fullName evidence="8">EF-hand domain-containing protein</fullName>
    </recommendedName>
</protein>
<dbReference type="Proteomes" id="UP001141806">
    <property type="component" value="Unassembled WGS sequence"/>
</dbReference>
<evidence type="ECO:0000256" key="3">
    <source>
        <dbReference type="ARBA" id="ARBA00022837"/>
    </source>
</evidence>
<dbReference type="GO" id="GO:0006644">
    <property type="term" value="P:phospholipid metabolic process"/>
    <property type="evidence" value="ECO:0007669"/>
    <property type="project" value="TreeGrafter"/>
</dbReference>
<evidence type="ECO:0000256" key="7">
    <source>
        <dbReference type="ARBA" id="ARBA00023315"/>
    </source>
</evidence>
<sequence length="250" mass="28479">MFRMFTQFHNFMEIEYLPIVSPLENQEESAVDFAERTSCNIASALNVVQTSHSYGDSLLLTKALESKLEKPSTYMVEMSNVKTLFNISTQEAVDFLDKFLSMNPDPSGRVKIHGFLRVLRLRESPLSEKIFRYLDVEKQGSVTFRQFFFGSAYILKQPLFLQACELAFTEFDGRGSNYVSQQQLRDSLKIAMPGLSEEEVGELFIIFDTDGDGRVSKDDFMTCLRRNPLLIALFCYGSASKGLLQRGCEQ</sequence>
<reference evidence="9" key="1">
    <citation type="journal article" date="2023" name="Plant J.">
        <title>The genome of the king protea, Protea cynaroides.</title>
        <authorList>
            <person name="Chang J."/>
            <person name="Duong T.A."/>
            <person name="Schoeman C."/>
            <person name="Ma X."/>
            <person name="Roodt D."/>
            <person name="Barker N."/>
            <person name="Li Z."/>
            <person name="Van de Peer Y."/>
            <person name="Mizrachi E."/>
        </authorList>
    </citation>
    <scope>NUCLEOTIDE SEQUENCE</scope>
    <source>
        <tissue evidence="9">Young leaves</tissue>
    </source>
</reference>
<organism evidence="9 10">
    <name type="scientific">Protea cynaroides</name>
    <dbReference type="NCBI Taxonomy" id="273540"/>
    <lineage>
        <taxon>Eukaryota</taxon>
        <taxon>Viridiplantae</taxon>
        <taxon>Streptophyta</taxon>
        <taxon>Embryophyta</taxon>
        <taxon>Tracheophyta</taxon>
        <taxon>Spermatophyta</taxon>
        <taxon>Magnoliopsida</taxon>
        <taxon>Proteales</taxon>
        <taxon>Proteaceae</taxon>
        <taxon>Protea</taxon>
    </lineage>
</organism>
<dbReference type="InterPro" id="IPR011992">
    <property type="entry name" value="EF-hand-dom_pair"/>
</dbReference>
<dbReference type="CDD" id="cd00051">
    <property type="entry name" value="EFh"/>
    <property type="match status" value="1"/>
</dbReference>
<evidence type="ECO:0000313" key="10">
    <source>
        <dbReference type="Proteomes" id="UP001141806"/>
    </source>
</evidence>
<dbReference type="Gene3D" id="1.10.238.10">
    <property type="entry name" value="EF-hand"/>
    <property type="match status" value="1"/>
</dbReference>
<keyword evidence="5" id="KW-0443">Lipid metabolism</keyword>
<keyword evidence="1" id="KW-0808">Transferase</keyword>
<gene>
    <name evidence="9" type="ORF">NE237_029450</name>
</gene>
<keyword evidence="7" id="KW-0012">Acyltransferase</keyword>
<keyword evidence="10" id="KW-1185">Reference proteome</keyword>
<keyword evidence="2" id="KW-0812">Transmembrane</keyword>
<keyword evidence="4" id="KW-1133">Transmembrane helix</keyword>
<dbReference type="InterPro" id="IPR002048">
    <property type="entry name" value="EF_hand_dom"/>
</dbReference>
<evidence type="ECO:0000256" key="4">
    <source>
        <dbReference type="ARBA" id="ARBA00022989"/>
    </source>
</evidence>
<dbReference type="GO" id="GO:0071618">
    <property type="term" value="F:lysophosphatidylethanolamine acyltransferase activity"/>
    <property type="evidence" value="ECO:0007669"/>
    <property type="project" value="TreeGrafter"/>
</dbReference>
<dbReference type="AlphaFoldDB" id="A0A9Q0GRT8"/>
<evidence type="ECO:0000259" key="8">
    <source>
        <dbReference type="PROSITE" id="PS50222"/>
    </source>
</evidence>
<dbReference type="OrthoDB" id="272512at2759"/>
<accession>A0A9Q0GRT8</accession>
<comment type="caution">
    <text evidence="9">The sequence shown here is derived from an EMBL/GenBank/DDBJ whole genome shotgun (WGS) entry which is preliminary data.</text>
</comment>
<dbReference type="Pfam" id="PF13499">
    <property type="entry name" value="EF-hand_7"/>
    <property type="match status" value="1"/>
</dbReference>
<dbReference type="EMBL" id="JAMYWD010000012">
    <property type="protein sequence ID" value="KAJ4952618.1"/>
    <property type="molecule type" value="Genomic_DNA"/>
</dbReference>
<dbReference type="SMART" id="SM00054">
    <property type="entry name" value="EFh"/>
    <property type="match status" value="1"/>
</dbReference>
<evidence type="ECO:0000313" key="9">
    <source>
        <dbReference type="EMBL" id="KAJ4952618.1"/>
    </source>
</evidence>
<keyword evidence="3" id="KW-0106">Calcium</keyword>
<dbReference type="SUPFAM" id="SSF47473">
    <property type="entry name" value="EF-hand"/>
    <property type="match status" value="1"/>
</dbReference>
<feature type="domain" description="EF-hand" evidence="8">
    <location>
        <begin position="195"/>
        <end position="230"/>
    </location>
</feature>
<dbReference type="GO" id="GO:0005509">
    <property type="term" value="F:calcium ion binding"/>
    <property type="evidence" value="ECO:0007669"/>
    <property type="project" value="InterPro"/>
</dbReference>
<dbReference type="InterPro" id="IPR018247">
    <property type="entry name" value="EF_Hand_1_Ca_BS"/>
</dbReference>
<keyword evidence="6" id="KW-0472">Membrane</keyword>